<proteinExistence type="predicted"/>
<dbReference type="Pfam" id="PF09876">
    <property type="entry name" value="DUF2103"/>
    <property type="match status" value="1"/>
</dbReference>
<dbReference type="Proteomes" id="UP000178319">
    <property type="component" value="Unassembled WGS sequence"/>
</dbReference>
<reference evidence="1 2" key="1">
    <citation type="journal article" date="2016" name="Nat. Commun.">
        <title>Thousands of microbial genomes shed light on interconnected biogeochemical processes in an aquifer system.</title>
        <authorList>
            <person name="Anantharaman K."/>
            <person name="Brown C.T."/>
            <person name="Hug L.A."/>
            <person name="Sharon I."/>
            <person name="Castelle C.J."/>
            <person name="Probst A.J."/>
            <person name="Thomas B.C."/>
            <person name="Singh A."/>
            <person name="Wilkins M.J."/>
            <person name="Karaoz U."/>
            <person name="Brodie E.L."/>
            <person name="Williams K.H."/>
            <person name="Hubbard S.S."/>
            <person name="Banfield J.F."/>
        </authorList>
    </citation>
    <scope>NUCLEOTIDE SEQUENCE [LARGE SCALE GENOMIC DNA]</scope>
</reference>
<sequence>MAKGHMRGGKISGSHSTVIDAAQKVVKLAERLPEVTKVSLGYIKNGLPTGGHHIKCAPIVGGLRVDVRGTHSKQEVFVYTNDLLKTTKALEALFA</sequence>
<dbReference type="STRING" id="1797516.A3D26_03360"/>
<accession>A0A1G1V8N7</accession>
<name>A0A1G1V8N7_9BACT</name>
<evidence type="ECO:0000313" key="1">
    <source>
        <dbReference type="EMBL" id="OGY11562.1"/>
    </source>
</evidence>
<dbReference type="AlphaFoldDB" id="A0A1G1V8N7"/>
<comment type="caution">
    <text evidence="1">The sequence shown here is derived from an EMBL/GenBank/DDBJ whole genome shotgun (WGS) entry which is preliminary data.</text>
</comment>
<dbReference type="EMBL" id="MHBZ01000015">
    <property type="protein sequence ID" value="OGY11562.1"/>
    <property type="molecule type" value="Genomic_DNA"/>
</dbReference>
<organism evidence="1 2">
    <name type="scientific">Candidatus Blackburnbacteria bacterium RIFCSPHIGHO2_02_FULL_44_20</name>
    <dbReference type="NCBI Taxonomy" id="1797516"/>
    <lineage>
        <taxon>Bacteria</taxon>
        <taxon>Candidatus Blackburniibacteriota</taxon>
    </lineage>
</organism>
<evidence type="ECO:0000313" key="2">
    <source>
        <dbReference type="Proteomes" id="UP000178319"/>
    </source>
</evidence>
<gene>
    <name evidence="1" type="ORF">A3D26_03360</name>
</gene>
<dbReference type="InterPro" id="IPR018664">
    <property type="entry name" value="DUF2103_metal-binding"/>
</dbReference>
<protein>
    <submittedName>
        <fullName evidence="1">Uncharacterized protein</fullName>
    </submittedName>
</protein>